<dbReference type="AlphaFoldDB" id="A0A101IS83"/>
<name>A0A101IS83_9EURY</name>
<evidence type="ECO:0000313" key="1">
    <source>
        <dbReference type="EMBL" id="KUL00368.1"/>
    </source>
</evidence>
<comment type="caution">
    <text evidence="1">The sequence shown here is derived from an EMBL/GenBank/DDBJ whole genome shotgun (WGS) entry which is preliminary data.</text>
</comment>
<evidence type="ECO:0000313" key="2">
    <source>
        <dbReference type="Proteomes" id="UP000054598"/>
    </source>
</evidence>
<organism evidence="1 2">
    <name type="scientific">Methanoculleus marisnigri</name>
    <dbReference type="NCBI Taxonomy" id="2198"/>
    <lineage>
        <taxon>Archaea</taxon>
        <taxon>Methanobacteriati</taxon>
        <taxon>Methanobacteriota</taxon>
        <taxon>Stenosarchaea group</taxon>
        <taxon>Methanomicrobia</taxon>
        <taxon>Methanomicrobiales</taxon>
        <taxon>Methanomicrobiaceae</taxon>
        <taxon>Methanoculleus</taxon>
    </lineage>
</organism>
<protein>
    <submittedName>
        <fullName evidence="1">Uncharacterized protein</fullName>
    </submittedName>
</protein>
<accession>A0A101IS83</accession>
<sequence length="78" mass="9014">MKCSPPLRYDQILFRDREVFEFTHMPGNHRNGVDTQETIGKGLPENPELMRILQDRLIEEKIKRGDTCKGAPHEILGP</sequence>
<dbReference type="Proteomes" id="UP000054598">
    <property type="component" value="Unassembled WGS sequence"/>
</dbReference>
<reference evidence="2" key="1">
    <citation type="journal article" date="2015" name="MBio">
        <title>Genome-Resolved Metagenomic Analysis Reveals Roles for Candidate Phyla and Other Microbial Community Members in Biogeochemical Transformations in Oil Reservoirs.</title>
        <authorList>
            <person name="Hu P."/>
            <person name="Tom L."/>
            <person name="Singh A."/>
            <person name="Thomas B.C."/>
            <person name="Baker B.J."/>
            <person name="Piceno Y.M."/>
            <person name="Andersen G.L."/>
            <person name="Banfield J.F."/>
        </authorList>
    </citation>
    <scope>NUCLEOTIDE SEQUENCE [LARGE SCALE GENOMIC DNA]</scope>
</reference>
<dbReference type="PATRIC" id="fig|2198.3.peg.1368"/>
<gene>
    <name evidence="1" type="ORF">XE10_1440</name>
</gene>
<proteinExistence type="predicted"/>
<dbReference type="EMBL" id="LGHE01000176">
    <property type="protein sequence ID" value="KUL00368.1"/>
    <property type="molecule type" value="Genomic_DNA"/>
</dbReference>